<evidence type="ECO:0000313" key="9">
    <source>
        <dbReference type="EMBL" id="MCD5311751.1"/>
    </source>
</evidence>
<feature type="domain" description="VTT" evidence="8">
    <location>
        <begin position="61"/>
        <end position="186"/>
    </location>
</feature>
<evidence type="ECO:0000259" key="8">
    <source>
        <dbReference type="Pfam" id="PF09335"/>
    </source>
</evidence>
<evidence type="ECO:0000313" key="10">
    <source>
        <dbReference type="Proteomes" id="UP001138997"/>
    </source>
</evidence>
<accession>A0A9X1NEC4</accession>
<keyword evidence="10" id="KW-1185">Reference proteome</keyword>
<proteinExistence type="inferred from homology"/>
<reference evidence="9" key="1">
    <citation type="submission" date="2021-11" db="EMBL/GenBank/DDBJ databases">
        <title>Streptomyces corallinus and Kineosporia corallina sp. nov., two new coral-derived marine actinobacteria.</title>
        <authorList>
            <person name="Buangrab K."/>
            <person name="Sutthacheep M."/>
            <person name="Yeemin T."/>
            <person name="Harunari E."/>
            <person name="Igarashi Y."/>
            <person name="Sripreechasak P."/>
            <person name="Kanchanasin P."/>
            <person name="Tanasupawat S."/>
            <person name="Phongsopitanun W."/>
        </authorList>
    </citation>
    <scope>NUCLEOTIDE SEQUENCE</scope>
    <source>
        <strain evidence="9">JCM 31032</strain>
    </source>
</reference>
<evidence type="ECO:0000256" key="1">
    <source>
        <dbReference type="ARBA" id="ARBA00004651"/>
    </source>
</evidence>
<feature type="transmembrane region" description="Helical" evidence="7">
    <location>
        <begin position="171"/>
        <end position="194"/>
    </location>
</feature>
<evidence type="ECO:0000256" key="3">
    <source>
        <dbReference type="ARBA" id="ARBA00022475"/>
    </source>
</evidence>
<keyword evidence="4 7" id="KW-0812">Transmembrane</keyword>
<sequence>MTLALLPTTTLPPALLASATEPVQTEGDVGGMTGFTLDLIANMGEIGVGALSFLEVVFPPIPSEIVLPLAGYQVQVGGLNMYGVFILATLGSVLGSIVLYYLGAIIGLERAAWIASKIPLMDASDVHNSAEWFNKYDSVAVFTGRFVPGIRSLISLPAGAAGMPLWKFSAWTLLGTGIWNALLIGGGMALGTQYEKVEEYAHYLDYILYAAVIAVLAFGIGRRIVQYRNTPSRHGTAPRSRRDSEHTGV</sequence>
<dbReference type="Proteomes" id="UP001138997">
    <property type="component" value="Unassembled WGS sequence"/>
</dbReference>
<feature type="transmembrane region" description="Helical" evidence="7">
    <location>
        <begin position="206"/>
        <end position="225"/>
    </location>
</feature>
<evidence type="ECO:0000256" key="4">
    <source>
        <dbReference type="ARBA" id="ARBA00022692"/>
    </source>
</evidence>
<keyword evidence="3" id="KW-1003">Cell membrane</keyword>
<protein>
    <submittedName>
        <fullName evidence="9">DedA family protein</fullName>
    </submittedName>
</protein>
<dbReference type="InterPro" id="IPR032816">
    <property type="entry name" value="VTT_dom"/>
</dbReference>
<feature type="transmembrane region" description="Helical" evidence="7">
    <location>
        <begin position="81"/>
        <end position="102"/>
    </location>
</feature>
<dbReference type="Pfam" id="PF09335">
    <property type="entry name" value="VTT_dom"/>
    <property type="match status" value="1"/>
</dbReference>
<dbReference type="RefSeq" id="WP_231441262.1">
    <property type="nucleotide sequence ID" value="NZ_JAJOMB010000005.1"/>
</dbReference>
<dbReference type="EMBL" id="JAJOMB010000005">
    <property type="protein sequence ID" value="MCD5311751.1"/>
    <property type="molecule type" value="Genomic_DNA"/>
</dbReference>
<dbReference type="PANTHER" id="PTHR42709:SF6">
    <property type="entry name" value="UNDECAPRENYL PHOSPHATE TRANSPORTER A"/>
    <property type="match status" value="1"/>
</dbReference>
<comment type="subcellular location">
    <subcellularLocation>
        <location evidence="1">Cell membrane</location>
        <topology evidence="1">Multi-pass membrane protein</topology>
    </subcellularLocation>
</comment>
<keyword evidence="5 7" id="KW-1133">Transmembrane helix</keyword>
<evidence type="ECO:0000256" key="5">
    <source>
        <dbReference type="ARBA" id="ARBA00022989"/>
    </source>
</evidence>
<dbReference type="AlphaFoldDB" id="A0A9X1NEC4"/>
<name>A0A9X1NEC4_9ACTN</name>
<comment type="similarity">
    <text evidence="2">Belongs to the DedA family.</text>
</comment>
<comment type="caution">
    <text evidence="9">The sequence shown here is derived from an EMBL/GenBank/DDBJ whole genome shotgun (WGS) entry which is preliminary data.</text>
</comment>
<organism evidence="9 10">
    <name type="scientific">Kineosporia babensis</name>
    <dbReference type="NCBI Taxonomy" id="499548"/>
    <lineage>
        <taxon>Bacteria</taxon>
        <taxon>Bacillati</taxon>
        <taxon>Actinomycetota</taxon>
        <taxon>Actinomycetes</taxon>
        <taxon>Kineosporiales</taxon>
        <taxon>Kineosporiaceae</taxon>
        <taxon>Kineosporia</taxon>
    </lineage>
</organism>
<dbReference type="PANTHER" id="PTHR42709">
    <property type="entry name" value="ALKALINE PHOSPHATASE LIKE PROTEIN"/>
    <property type="match status" value="1"/>
</dbReference>
<gene>
    <name evidence="9" type="ORF">LR394_12645</name>
</gene>
<evidence type="ECO:0000256" key="2">
    <source>
        <dbReference type="ARBA" id="ARBA00010792"/>
    </source>
</evidence>
<evidence type="ECO:0000256" key="7">
    <source>
        <dbReference type="SAM" id="Phobius"/>
    </source>
</evidence>
<dbReference type="InterPro" id="IPR051311">
    <property type="entry name" value="DedA_domain"/>
</dbReference>
<keyword evidence="6 7" id="KW-0472">Membrane</keyword>
<evidence type="ECO:0000256" key="6">
    <source>
        <dbReference type="ARBA" id="ARBA00023136"/>
    </source>
</evidence>
<dbReference type="GO" id="GO:0005886">
    <property type="term" value="C:plasma membrane"/>
    <property type="evidence" value="ECO:0007669"/>
    <property type="project" value="UniProtKB-SubCell"/>
</dbReference>